<evidence type="ECO:0000256" key="1">
    <source>
        <dbReference type="SAM" id="SignalP"/>
    </source>
</evidence>
<dbReference type="Proteomes" id="UP000220045">
    <property type="component" value="Unassembled WGS sequence"/>
</dbReference>
<dbReference type="Proteomes" id="UP000220621">
    <property type="component" value="Unassembled WGS sequence"/>
</dbReference>
<accession>J9B763</accession>
<reference evidence="8 12" key="4">
    <citation type="submission" date="2016-08" db="EMBL/GenBank/DDBJ databases">
        <authorList>
            <person name="Loux V."/>
            <person name="Rue O."/>
        </authorList>
    </citation>
    <scope>NUCLEOTIDE SEQUENCE [LARGE SCALE GENOMIC DNA]</scope>
    <source>
        <strain evidence="8 12">WSBC_10311</strain>
    </source>
</reference>
<evidence type="ECO:0000313" key="9">
    <source>
        <dbReference type="EMBL" id="TKH14065.1"/>
    </source>
</evidence>
<evidence type="ECO:0000313" key="6">
    <source>
        <dbReference type="EMBL" id="PEM47365.1"/>
    </source>
</evidence>
<feature type="chain" id="PRO_5014514711" evidence="1">
    <location>
        <begin position="28"/>
        <end position="116"/>
    </location>
</feature>
<evidence type="ECO:0000313" key="3">
    <source>
        <dbReference type="EMBL" id="KLA01380.1"/>
    </source>
</evidence>
<evidence type="ECO:0000313" key="10">
    <source>
        <dbReference type="EMBL" id="TKI95991.1"/>
    </source>
</evidence>
<evidence type="ECO:0000313" key="12">
    <source>
        <dbReference type="Proteomes" id="UP000195728"/>
    </source>
</evidence>
<dbReference type="Proteomes" id="UP000220111">
    <property type="component" value="Unassembled WGS sequence"/>
</dbReference>
<dbReference type="Proteomes" id="UP000305222">
    <property type="component" value="Unassembled WGS sequence"/>
</dbReference>
<protein>
    <submittedName>
        <fullName evidence="4">SH3 domain-containing protein</fullName>
    </submittedName>
</protein>
<keyword evidence="1" id="KW-0732">Signal</keyword>
<accession>A0A2B6CB80</accession>
<dbReference type="EMBL" id="SZON01000423">
    <property type="protein sequence ID" value="TKI95991.1"/>
    <property type="molecule type" value="Genomic_DNA"/>
</dbReference>
<dbReference type="EMBL" id="LCYN01000001">
    <property type="protein sequence ID" value="KLA01380.1"/>
    <property type="molecule type" value="Genomic_DNA"/>
</dbReference>
<evidence type="ECO:0000313" key="17">
    <source>
        <dbReference type="Proteomes" id="UP000305222"/>
    </source>
</evidence>
<organism evidence="3 11">
    <name type="scientific">Bacillus wiedmannii</name>
    <dbReference type="NCBI Taxonomy" id="1890302"/>
    <lineage>
        <taxon>Bacteria</taxon>
        <taxon>Bacillati</taxon>
        <taxon>Bacillota</taxon>
        <taxon>Bacilli</taxon>
        <taxon>Bacillales</taxon>
        <taxon>Bacillaceae</taxon>
        <taxon>Bacillus</taxon>
        <taxon>Bacillus cereus group</taxon>
    </lineage>
</organism>
<reference evidence="13 14" key="5">
    <citation type="submission" date="2017-09" db="EMBL/GenBank/DDBJ databases">
        <title>Large-scale bioinformatics analysis of Bacillus genomes uncovers conserved roles of natural products in bacterial physiology.</title>
        <authorList>
            <consortium name="Agbiome Team Llc"/>
            <person name="Bleich R.M."/>
            <person name="Grubbs K.J."/>
            <person name="Santa Maria K.C."/>
            <person name="Allen S.E."/>
            <person name="Farag S."/>
            <person name="Shank E.A."/>
            <person name="Bowers A."/>
        </authorList>
    </citation>
    <scope>NUCLEOTIDE SEQUENCE [LARGE SCALE GENOMIC DNA]</scope>
    <source>
        <strain evidence="5 13">AFS004017</strain>
        <strain evidence="6 15">AFS010764</strain>
        <strain evidence="7 16">AFS065610</strain>
        <strain evidence="4 14">AFS098222</strain>
    </source>
</reference>
<proteinExistence type="predicted"/>
<dbReference type="EMBL" id="NVIY01000036">
    <property type="protein sequence ID" value="PGD32287.1"/>
    <property type="molecule type" value="Genomic_DNA"/>
</dbReference>
<dbReference type="PROSITE" id="PS51781">
    <property type="entry name" value="SH3B"/>
    <property type="match status" value="1"/>
</dbReference>
<evidence type="ECO:0000313" key="13">
    <source>
        <dbReference type="Proteomes" id="UP000220045"/>
    </source>
</evidence>
<evidence type="ECO:0000313" key="16">
    <source>
        <dbReference type="Proteomes" id="UP000223472"/>
    </source>
</evidence>
<dbReference type="Proteomes" id="UP000035350">
    <property type="component" value="Unassembled WGS sequence"/>
</dbReference>
<reference evidence="11" key="2">
    <citation type="submission" date="2015-04" db="EMBL/GenBank/DDBJ databases">
        <title>Draft Genome Sequences of Eight Spore-Forming Food Isolates of Bacillus cereus Genome sequencing.</title>
        <authorList>
            <person name="Krawcyk A.O."/>
            <person name="de Jong A."/>
            <person name="Eijlander R.T."/>
            <person name="Berendsen E.M."/>
            <person name="Holsappel S."/>
            <person name="Wells-Bennik M."/>
            <person name="Kuipers O.P."/>
        </authorList>
    </citation>
    <scope>NUCLEOTIDE SEQUENCE [LARGE SCALE GENOMIC DNA]</scope>
    <source>
        <strain evidence="11">B4147</strain>
    </source>
</reference>
<reference evidence="3 11" key="1">
    <citation type="journal article" date="2015" name="Genome Announc.">
        <title>Next-Generation Whole-Genome Sequencing of Eight Strains of Bacillus cereus, Isolated from Food.</title>
        <authorList>
            <person name="Krawczyk A.O."/>
            <person name="de Jong A."/>
            <person name="Eijlander R.T."/>
            <person name="Berendsen E.M."/>
            <person name="Holsappel S."/>
            <person name="Wells-Bennik M.H."/>
            <person name="Kuipers O.P."/>
        </authorList>
    </citation>
    <scope>NUCLEOTIDE SEQUENCE [LARGE SCALE GENOMIC DNA]</scope>
    <source>
        <strain evidence="3 11">B4147</strain>
    </source>
</reference>
<evidence type="ECO:0000313" key="7">
    <source>
        <dbReference type="EMBL" id="PGD32287.1"/>
    </source>
</evidence>
<gene>
    <name evidence="3" type="ORF">B4147_1047</name>
    <name evidence="8" type="ORF">BC10311_00942</name>
    <name evidence="6" type="ORF">CN611_26750</name>
    <name evidence="5" type="ORF">CN684_20585</name>
    <name evidence="7" type="ORF">COM27_20520</name>
    <name evidence="4" type="ORF">COO17_13595</name>
    <name evidence="9" type="ORF">FC694_18315</name>
    <name evidence="10" type="ORF">FC699_11810</name>
</gene>
<feature type="signal peptide" evidence="1">
    <location>
        <begin position="1"/>
        <end position="27"/>
    </location>
</feature>
<dbReference type="EMBL" id="NUDL01000106">
    <property type="protein sequence ID" value="PEM47365.1"/>
    <property type="molecule type" value="Genomic_DNA"/>
</dbReference>
<dbReference type="Proteomes" id="UP000195728">
    <property type="component" value="Unassembled WGS sequence"/>
</dbReference>
<evidence type="ECO:0000313" key="5">
    <source>
        <dbReference type="EMBL" id="PEJ05386.1"/>
    </source>
</evidence>
<dbReference type="InterPro" id="IPR003646">
    <property type="entry name" value="SH3-like_bac-type"/>
</dbReference>
<dbReference type="EMBL" id="SZOM01000149">
    <property type="protein sequence ID" value="TKH14065.1"/>
    <property type="molecule type" value="Genomic_DNA"/>
</dbReference>
<evidence type="ECO:0000313" key="4">
    <source>
        <dbReference type="EMBL" id="PDY41089.1"/>
    </source>
</evidence>
<feature type="domain" description="SH3b" evidence="2">
    <location>
        <begin position="42"/>
        <end position="115"/>
    </location>
</feature>
<dbReference type="EMBL" id="NUEL01000034">
    <property type="protein sequence ID" value="PEJ05386.1"/>
    <property type="molecule type" value="Genomic_DNA"/>
</dbReference>
<dbReference type="Pfam" id="PF08239">
    <property type="entry name" value="SH3_3"/>
    <property type="match status" value="1"/>
</dbReference>
<evidence type="ECO:0000313" key="18">
    <source>
        <dbReference type="Proteomes" id="UP000306037"/>
    </source>
</evidence>
<evidence type="ECO:0000313" key="8">
    <source>
        <dbReference type="EMBL" id="SCB97308.1"/>
    </source>
</evidence>
<name>A0A0G8CPJ8_9BACI</name>
<evidence type="ECO:0000313" key="15">
    <source>
        <dbReference type="Proteomes" id="UP000220621"/>
    </source>
</evidence>
<dbReference type="Proteomes" id="UP000306037">
    <property type="component" value="Unassembled WGS sequence"/>
</dbReference>
<sequence>MLRRLSICTLLTAFMFTLFTFNGSAFAATNTTENKTVVAACAKGGTVGVYGAKMRSGYTVGSPVLHTFNDGAKITGTWVTGEYVQGHYSNSKQWLKVTYKGMTGYVSHTTLYNVCS</sequence>
<dbReference type="PATRIC" id="fig|1396.428.peg.155"/>
<reference evidence="17 18" key="6">
    <citation type="journal article" date="2019" name="Environ. Microbiol.">
        <title>An active ?-lactamase is a part of an orchestrated cell wall stress resistance network of Bacillus subtilis and related rhizosphere species.</title>
        <authorList>
            <person name="Bucher T."/>
            <person name="Keren-Paz A."/>
            <person name="Hausser J."/>
            <person name="Olender T."/>
            <person name="Cytryn E."/>
            <person name="Kolodkin-Gal I."/>
        </authorList>
    </citation>
    <scope>NUCLEOTIDE SEQUENCE [LARGE SCALE GENOMIC DNA]</scope>
    <source>
        <strain evidence="10 17">I5</strain>
        <strain evidence="9 18">I71</strain>
    </source>
</reference>
<comment type="caution">
    <text evidence="3">The sequence shown here is derived from an EMBL/GenBank/DDBJ whole genome shotgun (WGS) entry which is preliminary data.</text>
</comment>
<dbReference type="AlphaFoldDB" id="A0A0G8CPJ8"/>
<dbReference type="EMBL" id="NVPQ01000033">
    <property type="protein sequence ID" value="PDY41089.1"/>
    <property type="molecule type" value="Genomic_DNA"/>
</dbReference>
<evidence type="ECO:0000313" key="14">
    <source>
        <dbReference type="Proteomes" id="UP000220111"/>
    </source>
</evidence>
<evidence type="ECO:0000259" key="2">
    <source>
        <dbReference type="PROSITE" id="PS51781"/>
    </source>
</evidence>
<dbReference type="EMBL" id="FMBG01000011">
    <property type="protein sequence ID" value="SCB97308.1"/>
    <property type="molecule type" value="Genomic_DNA"/>
</dbReference>
<dbReference type="Proteomes" id="UP000223472">
    <property type="component" value="Unassembled WGS sequence"/>
</dbReference>
<evidence type="ECO:0000313" key="11">
    <source>
        <dbReference type="Proteomes" id="UP000035350"/>
    </source>
</evidence>
<reference evidence="3" key="3">
    <citation type="submission" date="2015-04" db="EMBL/GenBank/DDBJ databases">
        <authorList>
            <person name="Syromyatnikov M.Y."/>
            <person name="Popov V.N."/>
        </authorList>
    </citation>
    <scope>NUCLEOTIDE SEQUENCE</scope>
    <source>
        <strain evidence="3">B4147</strain>
    </source>
</reference>
<dbReference type="RefSeq" id="WP_000946188.1">
    <property type="nucleotide sequence ID" value="NZ_CAXOOH010000063.1"/>
</dbReference>
<dbReference type="Gene3D" id="2.30.30.40">
    <property type="entry name" value="SH3 Domains"/>
    <property type="match status" value="1"/>
</dbReference>
<accession>A0A0G8CPJ8</accession>